<dbReference type="PROSITE" id="PS00250">
    <property type="entry name" value="TGF_BETA_1"/>
    <property type="match status" value="1"/>
</dbReference>
<dbReference type="InterPro" id="IPR001839">
    <property type="entry name" value="TGF-b_C"/>
</dbReference>
<dbReference type="OrthoDB" id="5987191at2759"/>
<evidence type="ECO:0000259" key="11">
    <source>
        <dbReference type="PROSITE" id="PS51362"/>
    </source>
</evidence>
<sequence length="442" mass="50950">MTGDIFAYTSHLLCLVLLAYLLCHPPCVWTTRMDDTGFYTDNGLEQSVMVSRIPHRVKKEFQQEILTLMGLHHKPKPRAPGKETSAPRFMIDLYNKLHGSGASGSIEDDDEDEHPHFFSRTLENEMPKLNKETSNPCQRGKQLLNNDDDDDDDDDDVHKIHFLRHERDRTFFFDFGEVSPQETVTGAELRLYKSKDRRGRHTTYRIEVFTIQQGVDEQDKILVPETNHLVSSDFEGWILMNVTNAADSWTIMPASNMGLYLRITDMSTGQELRPNHIGIVGHRGDPDKQAFLVCFFKMSRQLHVRRTRSARRQMDTRTAVSRRDDSQSTWRRTRRYVRPVCQRNTMYVDFEALGWQSWIIAPEGYSAFYCDGDCIFPLGLNMNATNHAIVQLLLHTVKSQTMPKPCCSPTKLSAISVLYFDDNSNVILKKYRSMKVKACGCH</sequence>
<dbReference type="Pfam" id="PF00019">
    <property type="entry name" value="TGF_beta"/>
    <property type="match status" value="1"/>
</dbReference>
<keyword evidence="4 10" id="KW-0732">Signal</keyword>
<proteinExistence type="inferred from homology"/>
<evidence type="ECO:0000256" key="8">
    <source>
        <dbReference type="RuleBase" id="RU000354"/>
    </source>
</evidence>
<dbReference type="AlphaFoldDB" id="A0A0L8GPH9"/>
<dbReference type="Gene3D" id="2.60.120.970">
    <property type="match status" value="1"/>
</dbReference>
<evidence type="ECO:0000256" key="9">
    <source>
        <dbReference type="SAM" id="MobiDB-lite"/>
    </source>
</evidence>
<feature type="signal peptide" evidence="10">
    <location>
        <begin position="1"/>
        <end position="30"/>
    </location>
</feature>
<evidence type="ECO:0000256" key="3">
    <source>
        <dbReference type="ARBA" id="ARBA00022525"/>
    </source>
</evidence>
<reference evidence="12" key="1">
    <citation type="submission" date="2015-07" db="EMBL/GenBank/DDBJ databases">
        <title>MeaNS - Measles Nucleotide Surveillance Program.</title>
        <authorList>
            <person name="Tran T."/>
            <person name="Druce J."/>
        </authorList>
    </citation>
    <scope>NUCLEOTIDE SEQUENCE</scope>
    <source>
        <strain evidence="12">UCB-OBI-ISO-001</strain>
        <tissue evidence="12">Gonad</tissue>
    </source>
</reference>
<comment type="subcellular location">
    <subcellularLocation>
        <location evidence="1">Secreted</location>
    </subcellularLocation>
</comment>
<evidence type="ECO:0000256" key="4">
    <source>
        <dbReference type="ARBA" id="ARBA00022729"/>
    </source>
</evidence>
<keyword evidence="3" id="KW-0964">Secreted</keyword>
<dbReference type="FunFam" id="2.10.90.10:FF:000001">
    <property type="entry name" value="Bone morphogenetic protein 4"/>
    <property type="match status" value="1"/>
</dbReference>
<dbReference type="InterPro" id="IPR029034">
    <property type="entry name" value="Cystine-knot_cytokine"/>
</dbReference>
<accession>A0A0L8GPH9</accession>
<dbReference type="Pfam" id="PF00688">
    <property type="entry name" value="TGFb_propeptide"/>
    <property type="match status" value="1"/>
</dbReference>
<evidence type="ECO:0000256" key="6">
    <source>
        <dbReference type="ARBA" id="ARBA00023157"/>
    </source>
</evidence>
<dbReference type="GO" id="GO:0005125">
    <property type="term" value="F:cytokine activity"/>
    <property type="evidence" value="ECO:0007669"/>
    <property type="project" value="TreeGrafter"/>
</dbReference>
<evidence type="ECO:0000256" key="10">
    <source>
        <dbReference type="SAM" id="SignalP"/>
    </source>
</evidence>
<evidence type="ECO:0000256" key="1">
    <source>
        <dbReference type="ARBA" id="ARBA00004613"/>
    </source>
</evidence>
<comment type="similarity">
    <text evidence="2 8">Belongs to the TGF-beta family.</text>
</comment>
<evidence type="ECO:0000256" key="7">
    <source>
        <dbReference type="ARBA" id="ARBA00023180"/>
    </source>
</evidence>
<dbReference type="InterPro" id="IPR015615">
    <property type="entry name" value="TGF-beta-rel"/>
</dbReference>
<keyword evidence="6" id="KW-1015">Disulfide bond</keyword>
<dbReference type="InterPro" id="IPR017948">
    <property type="entry name" value="TGFb_CS"/>
</dbReference>
<dbReference type="EMBL" id="KQ420892">
    <property type="protein sequence ID" value="KOF78946.1"/>
    <property type="molecule type" value="Genomic_DNA"/>
</dbReference>
<protein>
    <recommendedName>
        <fullName evidence="11">TGF-beta family profile domain-containing protein</fullName>
    </recommendedName>
</protein>
<evidence type="ECO:0000256" key="2">
    <source>
        <dbReference type="ARBA" id="ARBA00006656"/>
    </source>
</evidence>
<dbReference type="CDD" id="cd13761">
    <property type="entry name" value="TGF_beta_BMP5_like"/>
    <property type="match status" value="1"/>
</dbReference>
<organism evidence="12">
    <name type="scientific">Octopus bimaculoides</name>
    <name type="common">California two-spotted octopus</name>
    <dbReference type="NCBI Taxonomy" id="37653"/>
    <lineage>
        <taxon>Eukaryota</taxon>
        <taxon>Metazoa</taxon>
        <taxon>Spiralia</taxon>
        <taxon>Lophotrochozoa</taxon>
        <taxon>Mollusca</taxon>
        <taxon>Cephalopoda</taxon>
        <taxon>Coleoidea</taxon>
        <taxon>Octopodiformes</taxon>
        <taxon>Octopoda</taxon>
        <taxon>Incirrata</taxon>
        <taxon>Octopodidae</taxon>
        <taxon>Octopus</taxon>
    </lineage>
</organism>
<dbReference type="STRING" id="37653.A0A0L8GPH9"/>
<feature type="region of interest" description="Disordered" evidence="9">
    <location>
        <begin position="129"/>
        <end position="152"/>
    </location>
</feature>
<dbReference type="SUPFAM" id="SSF57501">
    <property type="entry name" value="Cystine-knot cytokines"/>
    <property type="match status" value="1"/>
</dbReference>
<dbReference type="PANTHER" id="PTHR11848">
    <property type="entry name" value="TGF-BETA FAMILY"/>
    <property type="match status" value="1"/>
</dbReference>
<dbReference type="PROSITE" id="PS51362">
    <property type="entry name" value="TGF_BETA_2"/>
    <property type="match status" value="1"/>
</dbReference>
<dbReference type="InterPro" id="IPR001111">
    <property type="entry name" value="TGF-b_propeptide"/>
</dbReference>
<feature type="region of interest" description="Disordered" evidence="9">
    <location>
        <begin position="307"/>
        <end position="326"/>
    </location>
</feature>
<evidence type="ECO:0000313" key="12">
    <source>
        <dbReference type="EMBL" id="KOF78946.1"/>
    </source>
</evidence>
<name>A0A0L8GPH9_OCTBM</name>
<dbReference type="SMART" id="SM00204">
    <property type="entry name" value="TGFB"/>
    <property type="match status" value="1"/>
</dbReference>
<feature type="chain" id="PRO_5005583190" description="TGF-beta family profile domain-containing protein" evidence="10">
    <location>
        <begin position="31"/>
        <end position="442"/>
    </location>
</feature>
<dbReference type="GO" id="GO:0008083">
    <property type="term" value="F:growth factor activity"/>
    <property type="evidence" value="ECO:0007669"/>
    <property type="project" value="UniProtKB-KW"/>
</dbReference>
<gene>
    <name evidence="12" type="ORF">OCBIM_22030111mg</name>
</gene>
<dbReference type="Gene3D" id="2.10.90.10">
    <property type="entry name" value="Cystine-knot cytokines"/>
    <property type="match status" value="1"/>
</dbReference>
<keyword evidence="7" id="KW-0325">Glycoprotein</keyword>
<evidence type="ECO:0000256" key="5">
    <source>
        <dbReference type="ARBA" id="ARBA00023030"/>
    </source>
</evidence>
<keyword evidence="5 8" id="KW-0339">Growth factor</keyword>
<dbReference type="PANTHER" id="PTHR11848:SF310">
    <property type="entry name" value="PROTEIN 60A-RELATED"/>
    <property type="match status" value="1"/>
</dbReference>
<dbReference type="GO" id="GO:0005615">
    <property type="term" value="C:extracellular space"/>
    <property type="evidence" value="ECO:0007669"/>
    <property type="project" value="TreeGrafter"/>
</dbReference>
<feature type="domain" description="TGF-beta family profile" evidence="11">
    <location>
        <begin position="305"/>
        <end position="442"/>
    </location>
</feature>